<dbReference type="Proteomes" id="UP000515349">
    <property type="component" value="Chromosome"/>
</dbReference>
<dbReference type="EMBL" id="CP059472">
    <property type="protein sequence ID" value="QMS97990.1"/>
    <property type="molecule type" value="Genomic_DNA"/>
</dbReference>
<sequence length="233" mass="25883">MKINIWSDVRCPFCYVGKKKFEKALSQFPEAAGVQVEWHSFQLDPNLETQADRDPFDFFAEKKGISRQQAEAMHNHASAVGKEAGIDFNFKDQKVANSYNAHLLIQLAKTKDLGNEVEEALFRAQFLEAKNIDEEAALVAIGKEIGLSEEEVKNALSSDELAYAVAQDMQMASKLGISSVPFFVFNDKYGVSGAQQPELFLEILQKSWKEFSEGDKGLQIINGDSCDTGGNCN</sequence>
<evidence type="ECO:0000313" key="5">
    <source>
        <dbReference type="Proteomes" id="UP000539710"/>
    </source>
</evidence>
<dbReference type="SUPFAM" id="SSF52833">
    <property type="entry name" value="Thioredoxin-like"/>
    <property type="match status" value="1"/>
</dbReference>
<dbReference type="CDD" id="cd03024">
    <property type="entry name" value="DsbA_FrnE"/>
    <property type="match status" value="1"/>
</dbReference>
<reference evidence="2" key="3">
    <citation type="submission" date="2020-07" db="EMBL/GenBank/DDBJ databases">
        <authorList>
            <person name="Yang C."/>
        </authorList>
    </citation>
    <scope>NUCLEOTIDE SEQUENCE</scope>
    <source>
        <strain evidence="2">Cx-624</strain>
    </source>
</reference>
<dbReference type="Gene3D" id="3.40.30.10">
    <property type="entry name" value="Glutaredoxin"/>
    <property type="match status" value="1"/>
</dbReference>
<gene>
    <name evidence="3" type="ORF">H1R16_09765</name>
    <name evidence="2" type="ORF">H2507_05700</name>
</gene>
<dbReference type="KEGG" id="cbau:H1R16_09765"/>
<name>A0A7D7QVC9_9FLAO</name>
<feature type="domain" description="DSBA-like thioredoxin" evidence="1">
    <location>
        <begin position="3"/>
        <end position="205"/>
    </location>
</feature>
<proteinExistence type="predicted"/>
<reference evidence="5" key="2">
    <citation type="submission" date="2020-07" db="EMBL/GenBank/DDBJ databases">
        <title>Flavobacterium sp. xlx-214.</title>
        <authorList>
            <person name="Yang C."/>
        </authorList>
    </citation>
    <scope>NUCLEOTIDE SEQUENCE [LARGE SCALE GENOMIC DNA]</scope>
    <source>
        <strain evidence="5">CX-624</strain>
    </source>
</reference>
<dbReference type="Proteomes" id="UP000539710">
    <property type="component" value="Unassembled WGS sequence"/>
</dbReference>
<dbReference type="InterPro" id="IPR001853">
    <property type="entry name" value="DSBA-like_thioredoxin_dom"/>
</dbReference>
<evidence type="ECO:0000259" key="1">
    <source>
        <dbReference type="Pfam" id="PF01323"/>
    </source>
</evidence>
<dbReference type="GO" id="GO:0016491">
    <property type="term" value="F:oxidoreductase activity"/>
    <property type="evidence" value="ECO:0007669"/>
    <property type="project" value="InterPro"/>
</dbReference>
<dbReference type="PANTHER" id="PTHR13887">
    <property type="entry name" value="GLUTATHIONE S-TRANSFERASE KAPPA"/>
    <property type="match status" value="1"/>
</dbReference>
<protein>
    <submittedName>
        <fullName evidence="3">DsbA family oxidoreductase</fullName>
    </submittedName>
</protein>
<evidence type="ECO:0000313" key="3">
    <source>
        <dbReference type="EMBL" id="QMS97990.1"/>
    </source>
</evidence>
<dbReference type="RefSeq" id="WP_181886724.1">
    <property type="nucleotide sequence ID" value="NZ_CP059472.1"/>
</dbReference>
<keyword evidence="5" id="KW-1185">Reference proteome</keyword>
<accession>A0A7D7QVC9</accession>
<dbReference type="PANTHER" id="PTHR13887:SF41">
    <property type="entry name" value="THIOREDOXIN SUPERFAMILY PROTEIN"/>
    <property type="match status" value="1"/>
</dbReference>
<evidence type="ECO:0000313" key="4">
    <source>
        <dbReference type="Proteomes" id="UP000515349"/>
    </source>
</evidence>
<dbReference type="AlphaFoldDB" id="A0A7D7QVC9"/>
<dbReference type="InterPro" id="IPR036249">
    <property type="entry name" value="Thioredoxin-like_sf"/>
</dbReference>
<reference evidence="3 4" key="1">
    <citation type="submission" date="2020-07" db="EMBL/GenBank/DDBJ databases">
        <title>Chryseobacterium sp.cx-624.</title>
        <authorList>
            <person name="Yang C."/>
        </authorList>
    </citation>
    <scope>NUCLEOTIDE SEQUENCE [LARGE SCALE GENOMIC DNA]</scope>
    <source>
        <strain evidence="3">Cx-624</strain>
        <strain evidence="4">cx-624</strain>
    </source>
</reference>
<organism evidence="3 4">
    <name type="scientific">Marnyiella aurantia</name>
    <dbReference type="NCBI Taxonomy" id="2758037"/>
    <lineage>
        <taxon>Bacteria</taxon>
        <taxon>Pseudomonadati</taxon>
        <taxon>Bacteroidota</taxon>
        <taxon>Flavobacteriia</taxon>
        <taxon>Flavobacteriales</taxon>
        <taxon>Weeksellaceae</taxon>
        <taxon>Marnyiella</taxon>
    </lineage>
</organism>
<dbReference type="Pfam" id="PF01323">
    <property type="entry name" value="DSBA"/>
    <property type="match status" value="1"/>
</dbReference>
<dbReference type="EMBL" id="JACEUX010000001">
    <property type="protein sequence ID" value="MBA5246655.1"/>
    <property type="molecule type" value="Genomic_DNA"/>
</dbReference>
<evidence type="ECO:0000313" key="2">
    <source>
        <dbReference type="EMBL" id="MBA5246655.1"/>
    </source>
</evidence>